<dbReference type="InterPro" id="IPR011611">
    <property type="entry name" value="PfkB_dom"/>
</dbReference>
<dbReference type="CDD" id="cd01941">
    <property type="entry name" value="YeiC_kinase_like"/>
    <property type="match status" value="1"/>
</dbReference>
<dbReference type="Pfam" id="PF00294">
    <property type="entry name" value="PfkB"/>
    <property type="match status" value="1"/>
</dbReference>
<organism evidence="4 5">
    <name type="scientific">Kroppenstedtia guangzhouensis</name>
    <dbReference type="NCBI Taxonomy" id="1274356"/>
    <lineage>
        <taxon>Bacteria</taxon>
        <taxon>Bacillati</taxon>
        <taxon>Bacillota</taxon>
        <taxon>Bacilli</taxon>
        <taxon>Bacillales</taxon>
        <taxon>Thermoactinomycetaceae</taxon>
        <taxon>Kroppenstedtia</taxon>
    </lineage>
</organism>
<dbReference type="PROSITE" id="PS00584">
    <property type="entry name" value="PFKB_KINASES_2"/>
    <property type="match status" value="1"/>
</dbReference>
<dbReference type="InterPro" id="IPR036390">
    <property type="entry name" value="WH_DNA-bd_sf"/>
</dbReference>
<dbReference type="InterPro" id="IPR029056">
    <property type="entry name" value="Ribokinase-like"/>
</dbReference>
<dbReference type="Pfam" id="PF13412">
    <property type="entry name" value="HTH_24"/>
    <property type="match status" value="1"/>
</dbReference>
<evidence type="ECO:0000313" key="5">
    <source>
        <dbReference type="Proteomes" id="UP000617979"/>
    </source>
</evidence>
<dbReference type="RefSeq" id="WP_188429928.1">
    <property type="nucleotide sequence ID" value="NZ_BMEX01000002.1"/>
</dbReference>
<dbReference type="Gene3D" id="1.10.10.10">
    <property type="entry name" value="Winged helix-like DNA-binding domain superfamily/Winged helix DNA-binding domain"/>
    <property type="match status" value="1"/>
</dbReference>
<dbReference type="GO" id="GO:0016301">
    <property type="term" value="F:kinase activity"/>
    <property type="evidence" value="ECO:0007669"/>
    <property type="project" value="UniProtKB-KW"/>
</dbReference>
<dbReference type="SUPFAM" id="SSF53613">
    <property type="entry name" value="Ribokinase-like"/>
    <property type="match status" value="1"/>
</dbReference>
<dbReference type="Proteomes" id="UP000617979">
    <property type="component" value="Unassembled WGS sequence"/>
</dbReference>
<dbReference type="Gene3D" id="3.40.1190.20">
    <property type="match status" value="1"/>
</dbReference>
<dbReference type="PANTHER" id="PTHR10584:SF166">
    <property type="entry name" value="RIBOKINASE"/>
    <property type="match status" value="1"/>
</dbReference>
<reference evidence="5" key="1">
    <citation type="journal article" date="2019" name="Int. J. Syst. Evol. Microbiol.">
        <title>The Global Catalogue of Microorganisms (GCM) 10K type strain sequencing project: providing services to taxonomists for standard genome sequencing and annotation.</title>
        <authorList>
            <consortium name="The Broad Institute Genomics Platform"/>
            <consortium name="The Broad Institute Genome Sequencing Center for Infectious Disease"/>
            <person name="Wu L."/>
            <person name="Ma J."/>
        </authorList>
    </citation>
    <scope>NUCLEOTIDE SEQUENCE [LARGE SCALE GENOMIC DNA]</scope>
    <source>
        <strain evidence="5">CGMCC 1.12404</strain>
    </source>
</reference>
<evidence type="ECO:0000259" key="3">
    <source>
        <dbReference type="Pfam" id="PF00294"/>
    </source>
</evidence>
<comment type="caution">
    <text evidence="4">The sequence shown here is derived from an EMBL/GenBank/DDBJ whole genome shotgun (WGS) entry which is preliminary data.</text>
</comment>
<protein>
    <submittedName>
        <fullName evidence="4">Carbohydrate kinase</fullName>
    </submittedName>
</protein>
<name>A0ABQ1G3J9_9BACL</name>
<dbReference type="PANTHER" id="PTHR10584">
    <property type="entry name" value="SUGAR KINASE"/>
    <property type="match status" value="1"/>
</dbReference>
<keyword evidence="2 4" id="KW-0418">Kinase</keyword>
<gene>
    <name evidence="4" type="ORF">GCM10007416_07050</name>
</gene>
<dbReference type="InterPro" id="IPR036388">
    <property type="entry name" value="WH-like_DNA-bd_sf"/>
</dbReference>
<keyword evidence="1" id="KW-0808">Transferase</keyword>
<keyword evidence="5" id="KW-1185">Reference proteome</keyword>
<dbReference type="SUPFAM" id="SSF46785">
    <property type="entry name" value="Winged helix' DNA-binding domain"/>
    <property type="match status" value="1"/>
</dbReference>
<dbReference type="EMBL" id="BMEX01000002">
    <property type="protein sequence ID" value="GGA36710.1"/>
    <property type="molecule type" value="Genomic_DNA"/>
</dbReference>
<feature type="domain" description="Carbohydrate kinase PfkB" evidence="3">
    <location>
        <begin position="64"/>
        <end position="350"/>
    </location>
</feature>
<proteinExistence type="predicted"/>
<accession>A0ABQ1G3J9</accession>
<evidence type="ECO:0000256" key="2">
    <source>
        <dbReference type="ARBA" id="ARBA00022777"/>
    </source>
</evidence>
<dbReference type="InterPro" id="IPR002173">
    <property type="entry name" value="Carboh/pur_kinase_PfkB_CS"/>
</dbReference>
<sequence>MRVSLSQKEKQVLELIRKNPFVTQQELSNQLGLSRSAVAGHVSSLTRKGQIVGRAYILPERKGLVCIGGANVDRKVRLHAPLRPGTSNPVRGMRTFGGVARNIAENLARAGVEVSLLTAVGEDRDGEAILDHCREFGVDVSLSTRWSGYETGSYTAVLEPGGEMALALADMEVLDQIVPSLLERLWPRIRSAETVVADTNLPPETLAVLIQRCREDELDLAIVPVSVPKADRLPQDLTGVTVWVGNADEAAATIGAGIRREEDGMEACRMLRQLGIRNVVLTRGAAGILYAGEGNVEGRLESPVVEVVDVTGAGDAFAAGVIGSLHLGSGLEDACRRGLTFAKATLETEASVAPGLGEGIWNEEGGKKR</sequence>
<evidence type="ECO:0000313" key="4">
    <source>
        <dbReference type="EMBL" id="GGA36710.1"/>
    </source>
</evidence>
<evidence type="ECO:0000256" key="1">
    <source>
        <dbReference type="ARBA" id="ARBA00022679"/>
    </source>
</evidence>